<dbReference type="PROSITE" id="PS52008">
    <property type="entry name" value="GH81"/>
    <property type="match status" value="1"/>
</dbReference>
<evidence type="ECO:0000313" key="11">
    <source>
        <dbReference type="Proteomes" id="UP000027604"/>
    </source>
</evidence>
<dbReference type="Pfam" id="PF17652">
    <property type="entry name" value="Glyco_hydro81C"/>
    <property type="match status" value="1"/>
</dbReference>
<dbReference type="Proteomes" id="UP000027604">
    <property type="component" value="Chromosome I"/>
</dbReference>
<evidence type="ECO:0000256" key="5">
    <source>
        <dbReference type="ARBA" id="ARBA00023277"/>
    </source>
</evidence>
<reference evidence="10 11" key="1">
    <citation type="journal article" date="2015" name="Genome Announc.">
        <title>Genome Sequence of Mushroom Soft-Rot Pathogen Janthinobacterium agaricidamnosum.</title>
        <authorList>
            <person name="Graupner K."/>
            <person name="Lackner G."/>
            <person name="Hertweck C."/>
        </authorList>
    </citation>
    <scope>NUCLEOTIDE SEQUENCE [LARGE SCALE GENOMIC DNA]</scope>
    <source>
        <strain evidence="11">NBRC 102515 / DSM 9628</strain>
    </source>
</reference>
<dbReference type="STRING" id="1349767.GJA_3726"/>
<evidence type="ECO:0000256" key="7">
    <source>
        <dbReference type="ARBA" id="ARBA00023316"/>
    </source>
</evidence>
<dbReference type="SUPFAM" id="SSF49785">
    <property type="entry name" value="Galactose-binding domain-like"/>
    <property type="match status" value="3"/>
</dbReference>
<dbReference type="GO" id="GO:0052861">
    <property type="term" value="F:endo-1,3(4)-beta-glucanase activity"/>
    <property type="evidence" value="ECO:0007669"/>
    <property type="project" value="InterPro"/>
</dbReference>
<evidence type="ECO:0000256" key="2">
    <source>
        <dbReference type="ARBA" id="ARBA00010730"/>
    </source>
</evidence>
<dbReference type="InterPro" id="IPR008979">
    <property type="entry name" value="Galactose-bd-like_sf"/>
</dbReference>
<keyword evidence="7" id="KW-0961">Cell wall biogenesis/degradation</keyword>
<evidence type="ECO:0000256" key="8">
    <source>
        <dbReference type="ARBA" id="ARBA00023326"/>
    </source>
</evidence>
<gene>
    <name evidence="10" type="ORF">GJA_3726</name>
</gene>
<protein>
    <recommendedName>
        <fullName evidence="3">glucan endo-1,3-beta-D-glucosidase</fullName>
        <ecNumber evidence="3">3.2.1.39</ecNumber>
    </recommendedName>
</protein>
<keyword evidence="4 10" id="KW-0378">Hydrolase</keyword>
<keyword evidence="5" id="KW-0119">Carbohydrate metabolism</keyword>
<organism evidence="10 11">
    <name type="scientific">Janthinobacterium agaricidamnosum NBRC 102515 = DSM 9628</name>
    <dbReference type="NCBI Taxonomy" id="1349767"/>
    <lineage>
        <taxon>Bacteria</taxon>
        <taxon>Pseudomonadati</taxon>
        <taxon>Pseudomonadota</taxon>
        <taxon>Betaproteobacteria</taxon>
        <taxon>Burkholderiales</taxon>
        <taxon>Oxalobacteraceae</taxon>
        <taxon>Janthinobacterium</taxon>
    </lineage>
</organism>
<dbReference type="InterPro" id="IPR040451">
    <property type="entry name" value="GH81_N"/>
</dbReference>
<dbReference type="GO" id="GO:0042973">
    <property type="term" value="F:glucan endo-1,3-beta-D-glucosidase activity"/>
    <property type="evidence" value="ECO:0007669"/>
    <property type="project" value="UniProtKB-EC"/>
</dbReference>
<comment type="catalytic activity">
    <reaction evidence="1">
        <text>Hydrolysis of (1-&gt;3)-beta-D-glucosidic linkages in (1-&gt;3)-beta-D-glucans.</text>
        <dbReference type="EC" id="3.2.1.39"/>
    </reaction>
</comment>
<keyword evidence="8" id="KW-0624">Polysaccharide degradation</keyword>
<feature type="domain" description="F5/8 type C" evidence="9">
    <location>
        <begin position="188"/>
        <end position="328"/>
    </location>
</feature>
<sequence length="1243" mass="136099">MHSALPSRKVHRLYHASRLSALRPALKRIAAVGLALQLAGIVSAYAQTTPYLMSVNKPVYGSSVSGANTPDLAVDGSLGSRWESAHGKDPQWVYVDLGAHASITRVVVNWEGAFASQYQIEVSDDEIHWNPVWSTTNNNSTLNDIALPAGTAGRFVRLLGTKRNTAYGYSIYEFSVYGTGASGGPATAPAPDIALHTPVTASSDEAQQPGHPAELTPKDYLASNITDDDATSRWSSRYSDNEWIQVDLGSSKVIGAVELNWQNAYGRAYDIQVSDNGSNWTTVYRQLAGAGGNDKVALYASGRYVRMQGIARGTPFGYSLFGFKVYPYRDGDPKPAYPLPAVTTPQVVQVGKGSYEIGDLSQPEPPPPLFKTANISGPIPSNDWWQSLLIANLGNGNSLVTLPLRSKYTKSGLALTTIDAGYVAADGGAIDTDSEPDLYIRPSNLVPANLKTKVSGYGDYSVNVIMSDDDSAKMTSTLVQGSPFVYNTFVNPDKVQLTSYNIKRLFDDAGNTILANDFESYQGDHIGIELETTNKAPQPQTATRWYGVFAPAGSTFLRIGSTIKVTLANGQNFMSLATLTAPGDLPGYYQRAYAFVSDTKVDYHYDPATSLVTTNFNTSTDVKRNGFSGETLMGLMPHQWKLSGAALNGREYASVRGQIKLHEGNSFTTTDRFYGVIPQFVEPKNPEYSRARLSGYLDQLDQSLAGGLMNDDPYWQGKALHPLAMATLIADQIGDASRRQRYLSQLKTILSDWLTYSPTERKHGTYFHYVPSWGSLVAYNTGFGLNTGLTDHHFTYGYFTFAAAVLATYDSQFVSDYGPMVEMLIRDYANPSRTDPLFPQLRNFNPYEGHSWAGGFGDNTSGNNQEAAGEALFSWVGQYLWGLATNNTAYRDTGIYGFTTEEKATEQYWFNYDRDNWTPAYQHGGVGQVYGSSYRYGTYFEGRPPFIYGIHWVPTAEWLTYYGRDVSRANDLYNSMVADNGGTEQVWQHIIWPFQSLSDAPAVLRKFDASVMQQNEVFNSYWFINSMATLGQRSNDIWSVNWPAATVYRNASGYTAQVWNPGDTARTVQFSNAGGGIIGSAVVPARATIAVDPTKTVTTPPVVTPPLDPYLSRDGWSASTSAPNGEPAANMLDGKLTTRWSTAQSQQPGQWVQIDMKQQKSFDTLFVNAGSAGDQMKGYQVFVSNDGVNWGAAVASGADANQNALIVLPRQNARYIKLVQTGTASNWWSIVELRVANFGSATQ</sequence>
<dbReference type="EMBL" id="HG322949">
    <property type="protein sequence ID" value="CDG84341.1"/>
    <property type="molecule type" value="Genomic_DNA"/>
</dbReference>
<dbReference type="Pfam" id="PF00754">
    <property type="entry name" value="F5_F8_type_C"/>
    <property type="match status" value="2"/>
</dbReference>
<dbReference type="EC" id="3.2.1.39" evidence="3"/>
<dbReference type="Pfam" id="PF22633">
    <property type="entry name" value="F5_F8_type_C_2"/>
    <property type="match status" value="1"/>
</dbReference>
<feature type="domain" description="F5/8 type C" evidence="9">
    <location>
        <begin position="34"/>
        <end position="179"/>
    </location>
</feature>
<evidence type="ECO:0000256" key="4">
    <source>
        <dbReference type="ARBA" id="ARBA00022801"/>
    </source>
</evidence>
<dbReference type="eggNOG" id="COG5498">
    <property type="taxonomic scope" value="Bacteria"/>
</dbReference>
<dbReference type="GO" id="GO:0000272">
    <property type="term" value="P:polysaccharide catabolic process"/>
    <property type="evidence" value="ECO:0007669"/>
    <property type="project" value="UniProtKB-KW"/>
</dbReference>
<feature type="domain" description="F5/8 type C" evidence="9">
    <location>
        <begin position="1098"/>
        <end position="1240"/>
    </location>
</feature>
<evidence type="ECO:0000256" key="3">
    <source>
        <dbReference type="ARBA" id="ARBA00012780"/>
    </source>
</evidence>
<dbReference type="HOGENOM" id="CLU_003268_0_0_4"/>
<evidence type="ECO:0000259" key="9">
    <source>
        <dbReference type="PROSITE" id="PS50022"/>
    </source>
</evidence>
<dbReference type="InterPro" id="IPR005200">
    <property type="entry name" value="Endo-beta-glucanase"/>
</dbReference>
<evidence type="ECO:0000313" key="10">
    <source>
        <dbReference type="EMBL" id="CDG84341.1"/>
    </source>
</evidence>
<dbReference type="InterPro" id="IPR040720">
    <property type="entry name" value="GH81_C"/>
</dbReference>
<dbReference type="Gene3D" id="2.60.120.260">
    <property type="entry name" value="Galactose-binding domain-like"/>
    <property type="match status" value="3"/>
</dbReference>
<dbReference type="AlphaFoldDB" id="W0V8Y5"/>
<accession>W0V8Y5</accession>
<dbReference type="PANTHER" id="PTHR31983:SF0">
    <property type="entry name" value="GLUCAN ENDO-1,3-BETA-D-GLUCOSIDASE 2"/>
    <property type="match status" value="1"/>
</dbReference>
<dbReference type="PROSITE" id="PS50022">
    <property type="entry name" value="FA58C_3"/>
    <property type="match status" value="3"/>
</dbReference>
<evidence type="ECO:0000256" key="1">
    <source>
        <dbReference type="ARBA" id="ARBA00000382"/>
    </source>
</evidence>
<dbReference type="PATRIC" id="fig|1349767.4.peg.314"/>
<dbReference type="Gene3D" id="2.70.98.30">
    <property type="entry name" value="Golgi alpha-mannosidase II, domain 4"/>
    <property type="match status" value="1"/>
</dbReference>
<keyword evidence="11" id="KW-1185">Reference proteome</keyword>
<dbReference type="Pfam" id="PF03639">
    <property type="entry name" value="Glyco_hydro_81"/>
    <property type="match status" value="1"/>
</dbReference>
<dbReference type="PANTHER" id="PTHR31983">
    <property type="entry name" value="ENDO-1,3(4)-BETA-GLUCANASE 1"/>
    <property type="match status" value="1"/>
</dbReference>
<comment type="similarity">
    <text evidence="2">Belongs to the glycosyl hydrolase 81 family.</text>
</comment>
<name>W0V8Y5_9BURK</name>
<dbReference type="GO" id="GO:0071555">
    <property type="term" value="P:cell wall organization"/>
    <property type="evidence" value="ECO:0007669"/>
    <property type="project" value="UniProtKB-KW"/>
</dbReference>
<keyword evidence="6" id="KW-0326">Glycosidase</keyword>
<dbReference type="KEGG" id="jag:GJA_3726"/>
<evidence type="ECO:0000256" key="6">
    <source>
        <dbReference type="ARBA" id="ARBA00023295"/>
    </source>
</evidence>
<dbReference type="RefSeq" id="WP_051781025.1">
    <property type="nucleotide sequence ID" value="NZ_BCTH01000099.1"/>
</dbReference>
<dbReference type="InterPro" id="IPR000421">
    <property type="entry name" value="FA58C"/>
</dbReference>
<proteinExistence type="inferred from homology"/>